<dbReference type="KEGG" id="tpol:Mal48_05910"/>
<dbReference type="AlphaFoldDB" id="A0A517QI92"/>
<evidence type="ECO:0000313" key="1">
    <source>
        <dbReference type="EMBL" id="QDT31358.1"/>
    </source>
</evidence>
<dbReference type="Proteomes" id="UP000315724">
    <property type="component" value="Chromosome"/>
</dbReference>
<proteinExistence type="predicted"/>
<gene>
    <name evidence="1" type="ORF">Mal48_05910</name>
</gene>
<organism evidence="1 2">
    <name type="scientific">Thalassoglobus polymorphus</name>
    <dbReference type="NCBI Taxonomy" id="2527994"/>
    <lineage>
        <taxon>Bacteria</taxon>
        <taxon>Pseudomonadati</taxon>
        <taxon>Planctomycetota</taxon>
        <taxon>Planctomycetia</taxon>
        <taxon>Planctomycetales</taxon>
        <taxon>Planctomycetaceae</taxon>
        <taxon>Thalassoglobus</taxon>
    </lineage>
</organism>
<protein>
    <submittedName>
        <fullName evidence="1">Uncharacterized protein</fullName>
    </submittedName>
</protein>
<name>A0A517QI92_9PLAN</name>
<dbReference type="EMBL" id="CP036267">
    <property type="protein sequence ID" value="QDT31358.1"/>
    <property type="molecule type" value="Genomic_DNA"/>
</dbReference>
<reference evidence="1 2" key="1">
    <citation type="submission" date="2019-02" db="EMBL/GenBank/DDBJ databases">
        <title>Deep-cultivation of Planctomycetes and their phenomic and genomic characterization uncovers novel biology.</title>
        <authorList>
            <person name="Wiegand S."/>
            <person name="Jogler M."/>
            <person name="Boedeker C."/>
            <person name="Pinto D."/>
            <person name="Vollmers J."/>
            <person name="Rivas-Marin E."/>
            <person name="Kohn T."/>
            <person name="Peeters S.H."/>
            <person name="Heuer A."/>
            <person name="Rast P."/>
            <person name="Oberbeckmann S."/>
            <person name="Bunk B."/>
            <person name="Jeske O."/>
            <person name="Meyerdierks A."/>
            <person name="Storesund J.E."/>
            <person name="Kallscheuer N."/>
            <person name="Luecker S."/>
            <person name="Lage O.M."/>
            <person name="Pohl T."/>
            <person name="Merkel B.J."/>
            <person name="Hornburger P."/>
            <person name="Mueller R.-W."/>
            <person name="Bruemmer F."/>
            <person name="Labrenz M."/>
            <person name="Spormann A.M."/>
            <person name="Op den Camp H."/>
            <person name="Overmann J."/>
            <person name="Amann R."/>
            <person name="Jetten M.S.M."/>
            <person name="Mascher T."/>
            <person name="Medema M.H."/>
            <person name="Devos D.P."/>
            <person name="Kaster A.-K."/>
            <person name="Ovreas L."/>
            <person name="Rohde M."/>
            <person name="Galperin M.Y."/>
            <person name="Jogler C."/>
        </authorList>
    </citation>
    <scope>NUCLEOTIDE SEQUENCE [LARGE SCALE GENOMIC DNA]</scope>
    <source>
        <strain evidence="1 2">Mal48</strain>
    </source>
</reference>
<accession>A0A517QI92</accession>
<keyword evidence="2" id="KW-1185">Reference proteome</keyword>
<evidence type="ECO:0000313" key="2">
    <source>
        <dbReference type="Proteomes" id="UP000315724"/>
    </source>
</evidence>
<sequence length="83" mass="9289">MRSSAVEKGSVAETRLSTLGNASVFELILRLKLALAILEENSDSIERFSMRFMSAKNAFHVMNHSCPRDGSRTSFQIALLDRQ</sequence>